<dbReference type="EMBL" id="SESI01000003">
    <property type="protein sequence ID" value="TQQ79699.1"/>
    <property type="molecule type" value="Genomic_DNA"/>
</dbReference>
<dbReference type="Proteomes" id="UP000315385">
    <property type="component" value="Unassembled WGS sequence"/>
</dbReference>
<feature type="region of interest" description="Disordered" evidence="1">
    <location>
        <begin position="70"/>
        <end position="92"/>
    </location>
</feature>
<dbReference type="OrthoDB" id="214756at2157"/>
<organism evidence="2 3">
    <name type="scientific">Halonotius roseus</name>
    <dbReference type="NCBI Taxonomy" id="2511997"/>
    <lineage>
        <taxon>Archaea</taxon>
        <taxon>Methanobacteriati</taxon>
        <taxon>Methanobacteriota</taxon>
        <taxon>Stenosarchaea group</taxon>
        <taxon>Halobacteria</taxon>
        <taxon>Halobacteriales</taxon>
        <taxon>Haloferacaceae</taxon>
        <taxon>Halonotius</taxon>
    </lineage>
</organism>
<protein>
    <submittedName>
        <fullName evidence="2">Acc operon protein</fullName>
    </submittedName>
</protein>
<dbReference type="RefSeq" id="WP_142444288.1">
    <property type="nucleotide sequence ID" value="NZ_SESI01000003.1"/>
</dbReference>
<sequence>MSPPAIDAEALDGLDDANDAEAAAIAVAIAAHLRDREAAAAAAAAAAAGDEETGRRSWGFAGRLSGIAVSAKRPPASTPADDWTAADRADRF</sequence>
<reference evidence="2 3" key="1">
    <citation type="submission" date="2019-02" db="EMBL/GenBank/DDBJ databases">
        <title>Halonotius sp. a new haloqrchaeon isolated from saline water.</title>
        <authorList>
            <person name="Duran-Viseras A."/>
            <person name="Sanchez-Porro C."/>
            <person name="Ventosa A."/>
        </authorList>
    </citation>
    <scope>NUCLEOTIDE SEQUENCE [LARGE SCALE GENOMIC DNA]</scope>
    <source>
        <strain evidence="2 3">F9-27</strain>
    </source>
</reference>
<gene>
    <name evidence="2" type="ORF">EWF95_11875</name>
</gene>
<comment type="caution">
    <text evidence="2">The sequence shown here is derived from an EMBL/GenBank/DDBJ whole genome shotgun (WGS) entry which is preliminary data.</text>
</comment>
<evidence type="ECO:0000313" key="3">
    <source>
        <dbReference type="Proteomes" id="UP000315385"/>
    </source>
</evidence>
<dbReference type="InterPro" id="IPR058335">
    <property type="entry name" value="PccX"/>
</dbReference>
<name>A0A544QM66_9EURY</name>
<evidence type="ECO:0000313" key="2">
    <source>
        <dbReference type="EMBL" id="TQQ79699.1"/>
    </source>
</evidence>
<dbReference type="AlphaFoldDB" id="A0A544QM66"/>
<evidence type="ECO:0000256" key="1">
    <source>
        <dbReference type="SAM" id="MobiDB-lite"/>
    </source>
</evidence>
<accession>A0A544QM66</accession>
<keyword evidence="3" id="KW-1185">Reference proteome</keyword>
<dbReference type="Pfam" id="PF26062">
    <property type="entry name" value="DUF8022"/>
    <property type="match status" value="1"/>
</dbReference>
<proteinExistence type="predicted"/>